<dbReference type="AlphaFoldDB" id="A0A8H6X4X8"/>
<evidence type="ECO:0000313" key="6">
    <source>
        <dbReference type="EMBL" id="KAF7334548.1"/>
    </source>
</evidence>
<name>A0A8H6X4X8_9AGAR</name>
<dbReference type="OrthoDB" id="3054874at2759"/>
<evidence type="ECO:0000259" key="5">
    <source>
        <dbReference type="PROSITE" id="PS50865"/>
    </source>
</evidence>
<dbReference type="Gene3D" id="6.10.140.2220">
    <property type="match status" value="1"/>
</dbReference>
<dbReference type="PROSITE" id="PS50865">
    <property type="entry name" value="ZF_MYND_2"/>
    <property type="match status" value="1"/>
</dbReference>
<gene>
    <name evidence="6" type="ORF">MVEN_02284700</name>
</gene>
<dbReference type="Pfam" id="PF01753">
    <property type="entry name" value="zf-MYND"/>
    <property type="match status" value="1"/>
</dbReference>
<evidence type="ECO:0000256" key="3">
    <source>
        <dbReference type="ARBA" id="ARBA00022833"/>
    </source>
</evidence>
<keyword evidence="2 4" id="KW-0863">Zinc-finger</keyword>
<evidence type="ECO:0000256" key="1">
    <source>
        <dbReference type="ARBA" id="ARBA00022723"/>
    </source>
</evidence>
<evidence type="ECO:0000313" key="7">
    <source>
        <dbReference type="Proteomes" id="UP000620124"/>
    </source>
</evidence>
<evidence type="ECO:0000256" key="4">
    <source>
        <dbReference type="PROSITE-ProRule" id="PRU00134"/>
    </source>
</evidence>
<comment type="caution">
    <text evidence="6">The sequence shown here is derived from an EMBL/GenBank/DDBJ whole genome shotgun (WGS) entry which is preliminary data.</text>
</comment>
<dbReference type="Proteomes" id="UP000620124">
    <property type="component" value="Unassembled WGS sequence"/>
</dbReference>
<keyword evidence="3" id="KW-0862">Zinc</keyword>
<keyword evidence="7" id="KW-1185">Reference proteome</keyword>
<sequence>MHRSLRLESLSLLPISVRRFASPAASGSIPDLERLIALLDDTDDEEKRISCLPVFYANLDPVGIPEGNDLATVEVTRAKMAFGALRGITEFKPSVVADLWPRLWAWILFFHAYRECLPSALTKPDIRLEFLGLFYYLGRDLDTKTSIRRTPGILSLVVDAWVFMVDSGTALDTVEFLDLCSAMDSVNADNEANLAQIVDSAGGSAALASLIVKSINIFISAQGQQQHMSDREKNRHLSMFASVLGFVRDVASSDNVESTQRDRLLWPVLVSAGLTRALTTAAARLVDETLPPHLYPPRALTFCFQILHGLLGWHRAMQESLASGLLPLVVRCATFQTGLFNIEPASLLDILSISLPASTIYYTVLAELQCGVIRKKVDFMRCSHCRYSYYCSVDCQRIDWRSGHRERCHSIRISKFKDNLEAKNRSFMRALLHKDIMNLRYCESPCLQDPTRIAYLRETQTNPSNLLVTVMDYTDGYSRIYPATGTPKMYIDGLDGPRTEDKDGDIYWNECISRAARSRGRMELHLMVVQDGPMQWPRRLMFPQRSECPSFHDGLAKILKEAGNTFETTKKIQQLLEADESGVKIH</sequence>
<reference evidence="6" key="1">
    <citation type="submission" date="2020-05" db="EMBL/GenBank/DDBJ databases">
        <title>Mycena genomes resolve the evolution of fungal bioluminescence.</title>
        <authorList>
            <person name="Tsai I.J."/>
        </authorList>
    </citation>
    <scope>NUCLEOTIDE SEQUENCE</scope>
    <source>
        <strain evidence="6">CCC161011</strain>
    </source>
</reference>
<evidence type="ECO:0000256" key="2">
    <source>
        <dbReference type="ARBA" id="ARBA00022771"/>
    </source>
</evidence>
<dbReference type="EMBL" id="JACAZI010000026">
    <property type="protein sequence ID" value="KAF7334548.1"/>
    <property type="molecule type" value="Genomic_DNA"/>
</dbReference>
<keyword evidence="1" id="KW-0479">Metal-binding</keyword>
<feature type="domain" description="MYND-type" evidence="5">
    <location>
        <begin position="367"/>
        <end position="408"/>
    </location>
</feature>
<dbReference type="InterPro" id="IPR002893">
    <property type="entry name" value="Znf_MYND"/>
</dbReference>
<proteinExistence type="predicted"/>
<organism evidence="6 7">
    <name type="scientific">Mycena venus</name>
    <dbReference type="NCBI Taxonomy" id="2733690"/>
    <lineage>
        <taxon>Eukaryota</taxon>
        <taxon>Fungi</taxon>
        <taxon>Dikarya</taxon>
        <taxon>Basidiomycota</taxon>
        <taxon>Agaricomycotina</taxon>
        <taxon>Agaricomycetes</taxon>
        <taxon>Agaricomycetidae</taxon>
        <taxon>Agaricales</taxon>
        <taxon>Marasmiineae</taxon>
        <taxon>Mycenaceae</taxon>
        <taxon>Mycena</taxon>
    </lineage>
</organism>
<protein>
    <submittedName>
        <fullName evidence="6">MYND-type domain-containing protein</fullName>
    </submittedName>
</protein>
<dbReference type="GO" id="GO:0008270">
    <property type="term" value="F:zinc ion binding"/>
    <property type="evidence" value="ECO:0007669"/>
    <property type="project" value="UniProtKB-KW"/>
</dbReference>
<dbReference type="SUPFAM" id="SSF144232">
    <property type="entry name" value="HIT/MYND zinc finger-like"/>
    <property type="match status" value="1"/>
</dbReference>
<accession>A0A8H6X4X8</accession>